<dbReference type="EMBL" id="CAADFQ010000016">
    <property type="protein sequence ID" value="VFK30560.1"/>
    <property type="molecule type" value="Genomic_DNA"/>
</dbReference>
<accession>A0A450X4D9</accession>
<evidence type="ECO:0000313" key="3">
    <source>
        <dbReference type="EMBL" id="VFK75302.1"/>
    </source>
</evidence>
<name>A0A450X4D9_9GAMM</name>
<dbReference type="InterPro" id="IPR006530">
    <property type="entry name" value="YD"/>
</dbReference>
<evidence type="ECO:0000313" key="2">
    <source>
        <dbReference type="EMBL" id="VFK30560.1"/>
    </source>
</evidence>
<sequence length="47" mass="5313">MAYDKLGRMVRRDEPEGLTTWEYDSAQNGVGKLISVQAVAQYGGQWH</sequence>
<gene>
    <name evidence="1" type="ORF">BECKMB1821G_GA0114241_100753</name>
    <name evidence="3" type="ORF">BECKMB1821H_GA0114242_101934</name>
    <name evidence="2" type="ORF">BECKMB1821I_GA0114274_101635</name>
</gene>
<dbReference type="AlphaFoldDB" id="A0A450X4D9"/>
<evidence type="ECO:0000313" key="1">
    <source>
        <dbReference type="EMBL" id="VFK24194.1"/>
    </source>
</evidence>
<organism evidence="1">
    <name type="scientific">Candidatus Kentrum sp. MB</name>
    <dbReference type="NCBI Taxonomy" id="2138164"/>
    <lineage>
        <taxon>Bacteria</taxon>
        <taxon>Pseudomonadati</taxon>
        <taxon>Pseudomonadota</taxon>
        <taxon>Gammaproteobacteria</taxon>
        <taxon>Candidatus Kentrum</taxon>
    </lineage>
</organism>
<dbReference type="NCBIfam" id="TIGR01643">
    <property type="entry name" value="YD_repeat_2x"/>
    <property type="match status" value="1"/>
</dbReference>
<protein>
    <submittedName>
        <fullName evidence="1">YD repeat-containing protein</fullName>
    </submittedName>
</protein>
<proteinExistence type="predicted"/>
<dbReference type="EMBL" id="CAADFO010000007">
    <property type="protein sequence ID" value="VFK24194.1"/>
    <property type="molecule type" value="Genomic_DNA"/>
</dbReference>
<dbReference type="EMBL" id="CAADGH010000019">
    <property type="protein sequence ID" value="VFK75302.1"/>
    <property type="molecule type" value="Genomic_DNA"/>
</dbReference>
<reference evidence="1" key="1">
    <citation type="submission" date="2019-02" db="EMBL/GenBank/DDBJ databases">
        <authorList>
            <person name="Gruber-Vodicka R. H."/>
            <person name="Seah K. B. B."/>
        </authorList>
    </citation>
    <scope>NUCLEOTIDE SEQUENCE</scope>
    <source>
        <strain evidence="1">BECK_BZ197</strain>
        <strain evidence="3">BECK_BZ198</strain>
        <strain evidence="2">BECK_BZ199</strain>
    </source>
</reference>